<feature type="compositionally biased region" description="Pro residues" evidence="1">
    <location>
        <begin position="1"/>
        <end position="23"/>
    </location>
</feature>
<keyword evidence="4" id="KW-1185">Reference proteome</keyword>
<evidence type="ECO:0000256" key="2">
    <source>
        <dbReference type="SAM" id="Phobius"/>
    </source>
</evidence>
<feature type="transmembrane region" description="Helical" evidence="2">
    <location>
        <begin position="68"/>
        <end position="88"/>
    </location>
</feature>
<keyword evidence="2" id="KW-0812">Transmembrane</keyword>
<name>A0ABV3DBM3_9ACTN</name>
<evidence type="ECO:0008006" key="5">
    <source>
        <dbReference type="Google" id="ProtNLM"/>
    </source>
</evidence>
<feature type="region of interest" description="Disordered" evidence="1">
    <location>
        <begin position="175"/>
        <end position="258"/>
    </location>
</feature>
<keyword evidence="2" id="KW-0472">Membrane</keyword>
<protein>
    <recommendedName>
        <fullName evidence="5">Integral membrane protein</fullName>
    </recommendedName>
</protein>
<accession>A0ABV3DBM3</accession>
<comment type="caution">
    <text evidence="3">The sequence shown here is derived from an EMBL/GenBank/DDBJ whole genome shotgun (WGS) entry which is preliminary data.</text>
</comment>
<feature type="compositionally biased region" description="Basic and acidic residues" evidence="1">
    <location>
        <begin position="225"/>
        <end position="247"/>
    </location>
</feature>
<feature type="compositionally biased region" description="Pro residues" evidence="1">
    <location>
        <begin position="190"/>
        <end position="212"/>
    </location>
</feature>
<gene>
    <name evidence="3" type="ORF">AB0C36_03700</name>
</gene>
<keyword evidence="2" id="KW-1133">Transmembrane helix</keyword>
<organism evidence="3 4">
    <name type="scientific">Streptodolium elevatio</name>
    <dbReference type="NCBI Taxonomy" id="3157996"/>
    <lineage>
        <taxon>Bacteria</taxon>
        <taxon>Bacillati</taxon>
        <taxon>Actinomycetota</taxon>
        <taxon>Actinomycetes</taxon>
        <taxon>Kitasatosporales</taxon>
        <taxon>Streptomycetaceae</taxon>
        <taxon>Streptodolium</taxon>
    </lineage>
</organism>
<feature type="transmembrane region" description="Helical" evidence="2">
    <location>
        <begin position="38"/>
        <end position="61"/>
    </location>
</feature>
<evidence type="ECO:0000313" key="4">
    <source>
        <dbReference type="Proteomes" id="UP001551482"/>
    </source>
</evidence>
<feature type="region of interest" description="Disordered" evidence="1">
    <location>
        <begin position="1"/>
        <end position="24"/>
    </location>
</feature>
<sequence length="258" mass="26174">MSGTQPPPGYPPAPPAAAHPGPFPGANGSRGKAVAIRIAWSLVPLLSVGFLAWIPLLILGLHRRTRQAWAIFTASAVLAVTSLVLLMINGSEGEKAERDRGEGAEVEGIASVPGNIGAGVMIALWVGTPVYWFVTTRRGSRAEIRGVPPLPTPMTGPGMPIAAYGWHGAPGGPHNYHGGAPTSSAVPMPASGPVPSPAPAPVPGPVPSPAPASAPASGAAGQDAVRVERARARLEGLSERLREREGGADPGARPGAPH</sequence>
<dbReference type="RefSeq" id="WP_358348664.1">
    <property type="nucleotide sequence ID" value="NZ_JBEZFP010000006.1"/>
</dbReference>
<reference evidence="3 4" key="1">
    <citation type="submission" date="2024-06" db="EMBL/GenBank/DDBJ databases">
        <title>The Natural Products Discovery Center: Release of the First 8490 Sequenced Strains for Exploring Actinobacteria Biosynthetic Diversity.</title>
        <authorList>
            <person name="Kalkreuter E."/>
            <person name="Kautsar S.A."/>
            <person name="Yang D."/>
            <person name="Bader C.D."/>
            <person name="Teijaro C.N."/>
            <person name="Fluegel L."/>
            <person name="Davis C.M."/>
            <person name="Simpson J.R."/>
            <person name="Lauterbach L."/>
            <person name="Steele A.D."/>
            <person name="Gui C."/>
            <person name="Meng S."/>
            <person name="Li G."/>
            <person name="Viehrig K."/>
            <person name="Ye F."/>
            <person name="Su P."/>
            <person name="Kiefer A.F."/>
            <person name="Nichols A."/>
            <person name="Cepeda A.J."/>
            <person name="Yan W."/>
            <person name="Fan B."/>
            <person name="Jiang Y."/>
            <person name="Adhikari A."/>
            <person name="Zheng C.-J."/>
            <person name="Schuster L."/>
            <person name="Cowan T.M."/>
            <person name="Smanski M.J."/>
            <person name="Chevrette M.G."/>
            <person name="De Carvalho L.P.S."/>
            <person name="Shen B."/>
        </authorList>
    </citation>
    <scope>NUCLEOTIDE SEQUENCE [LARGE SCALE GENOMIC DNA]</scope>
    <source>
        <strain evidence="3 4">NPDC048946</strain>
    </source>
</reference>
<evidence type="ECO:0000256" key="1">
    <source>
        <dbReference type="SAM" id="MobiDB-lite"/>
    </source>
</evidence>
<proteinExistence type="predicted"/>
<dbReference type="Proteomes" id="UP001551482">
    <property type="component" value="Unassembled WGS sequence"/>
</dbReference>
<dbReference type="EMBL" id="JBEZFP010000006">
    <property type="protein sequence ID" value="MEU8132592.1"/>
    <property type="molecule type" value="Genomic_DNA"/>
</dbReference>
<evidence type="ECO:0000313" key="3">
    <source>
        <dbReference type="EMBL" id="MEU8132592.1"/>
    </source>
</evidence>
<feature type="transmembrane region" description="Helical" evidence="2">
    <location>
        <begin position="108"/>
        <end position="134"/>
    </location>
</feature>